<sequence>CGVEIRFSPPVSKVIGSLPRGKKHEIIPEIHDLTVGEIKFLDLSETDDKT</sequence>
<dbReference type="EMBL" id="HACG01039860">
    <property type="protein sequence ID" value="CEK86725.1"/>
    <property type="molecule type" value="Transcribed_RNA"/>
</dbReference>
<dbReference type="EMBL" id="HACG01039859">
    <property type="protein sequence ID" value="CEK86724.1"/>
    <property type="molecule type" value="Transcribed_RNA"/>
</dbReference>
<proteinExistence type="predicted"/>
<organism evidence="1">
    <name type="scientific">Arion vulgaris</name>
    <dbReference type="NCBI Taxonomy" id="1028688"/>
    <lineage>
        <taxon>Eukaryota</taxon>
        <taxon>Metazoa</taxon>
        <taxon>Spiralia</taxon>
        <taxon>Lophotrochozoa</taxon>
        <taxon>Mollusca</taxon>
        <taxon>Gastropoda</taxon>
        <taxon>Heterobranchia</taxon>
        <taxon>Euthyneura</taxon>
        <taxon>Panpulmonata</taxon>
        <taxon>Eupulmonata</taxon>
        <taxon>Stylommatophora</taxon>
        <taxon>Helicina</taxon>
        <taxon>Arionoidea</taxon>
        <taxon>Arionidae</taxon>
        <taxon>Arion</taxon>
    </lineage>
</organism>
<evidence type="ECO:0000313" key="1">
    <source>
        <dbReference type="EMBL" id="CEK86724.1"/>
    </source>
</evidence>
<feature type="non-terminal residue" evidence="1">
    <location>
        <position position="1"/>
    </location>
</feature>
<dbReference type="AlphaFoldDB" id="A0A0B7B042"/>
<evidence type="ECO:0000313" key="2">
    <source>
        <dbReference type="EMBL" id="CEK86725.1"/>
    </source>
</evidence>
<accession>A0A0B7B042</accession>
<name>A0A0B7B042_9EUPU</name>
<gene>
    <name evidence="1" type="primary">ORF155394</name>
    <name evidence="2" type="synonym">ORF155396</name>
</gene>
<reference evidence="1" key="1">
    <citation type="submission" date="2014-12" db="EMBL/GenBank/DDBJ databases">
        <title>Insight into the proteome of Arion vulgaris.</title>
        <authorList>
            <person name="Aradska J."/>
            <person name="Bulat T."/>
            <person name="Smidak R."/>
            <person name="Sarate P."/>
            <person name="Gangsoo J."/>
            <person name="Sialana F."/>
            <person name="Bilban M."/>
            <person name="Lubec G."/>
        </authorList>
    </citation>
    <scope>NUCLEOTIDE SEQUENCE</scope>
    <source>
        <tissue evidence="1">Skin</tissue>
    </source>
</reference>
<protein>
    <submittedName>
        <fullName evidence="1">Uncharacterized protein</fullName>
    </submittedName>
</protein>